<dbReference type="InterPro" id="IPR036582">
    <property type="entry name" value="Mao_N_sf"/>
</dbReference>
<protein>
    <recommendedName>
        <fullName evidence="4">NodB homology domain-containing protein</fullName>
    </recommendedName>
</protein>
<proteinExistence type="predicted"/>
<comment type="caution">
    <text evidence="5">The sequence shown here is derived from an EMBL/GenBank/DDBJ whole genome shotgun (WGS) entry which is preliminary data.</text>
</comment>
<evidence type="ECO:0000313" key="5">
    <source>
        <dbReference type="EMBL" id="GIP17410.1"/>
    </source>
</evidence>
<evidence type="ECO:0000259" key="4">
    <source>
        <dbReference type="PROSITE" id="PS51677"/>
    </source>
</evidence>
<evidence type="ECO:0000256" key="2">
    <source>
        <dbReference type="ARBA" id="ARBA00022801"/>
    </source>
</evidence>
<reference evidence="5" key="1">
    <citation type="submission" date="2021-03" db="EMBL/GenBank/DDBJ databases">
        <title>Antimicrobial resistance genes in bacteria isolated from Japanese honey, and their potential for conferring macrolide and lincosamide resistance in the American foulbrood pathogen Paenibacillus larvae.</title>
        <authorList>
            <person name="Okamoto M."/>
            <person name="Kumagai M."/>
            <person name="Kanamori H."/>
            <person name="Takamatsu D."/>
        </authorList>
    </citation>
    <scope>NUCLEOTIDE SEQUENCE</scope>
    <source>
        <strain evidence="5">J40TS1</strain>
    </source>
</reference>
<keyword evidence="2" id="KW-0378">Hydrolase</keyword>
<dbReference type="SUPFAM" id="SSF55383">
    <property type="entry name" value="Copper amine oxidase, domain N"/>
    <property type="match status" value="1"/>
</dbReference>
<dbReference type="InterPro" id="IPR002509">
    <property type="entry name" value="NODB_dom"/>
</dbReference>
<keyword evidence="1" id="KW-0479">Metal-binding</keyword>
<dbReference type="InterPro" id="IPR012854">
    <property type="entry name" value="Cu_amine_oxidase-like_N"/>
</dbReference>
<dbReference type="CDD" id="cd10917">
    <property type="entry name" value="CE4_NodB_like_6s_7s"/>
    <property type="match status" value="1"/>
</dbReference>
<dbReference type="PANTHER" id="PTHR10587">
    <property type="entry name" value="GLYCOSYL TRANSFERASE-RELATED"/>
    <property type="match status" value="1"/>
</dbReference>
<dbReference type="GO" id="GO:0016810">
    <property type="term" value="F:hydrolase activity, acting on carbon-nitrogen (but not peptide) bonds"/>
    <property type="evidence" value="ECO:0007669"/>
    <property type="project" value="InterPro"/>
</dbReference>
<dbReference type="AlphaFoldDB" id="A0A919YQ77"/>
<feature type="chain" id="PRO_5037595847" description="NodB homology domain-containing protein" evidence="3">
    <location>
        <begin position="29"/>
        <end position="364"/>
    </location>
</feature>
<dbReference type="InterPro" id="IPR011330">
    <property type="entry name" value="Glyco_hydro/deAcase_b/a-brl"/>
</dbReference>
<dbReference type="Pfam" id="PF07833">
    <property type="entry name" value="Cu_amine_oxidN1"/>
    <property type="match status" value="1"/>
</dbReference>
<dbReference type="PROSITE" id="PS51677">
    <property type="entry name" value="NODB"/>
    <property type="match status" value="1"/>
</dbReference>
<organism evidence="5 6">
    <name type="scientific">Paenibacillus montaniterrae</name>
    <dbReference type="NCBI Taxonomy" id="429341"/>
    <lineage>
        <taxon>Bacteria</taxon>
        <taxon>Bacillati</taxon>
        <taxon>Bacillota</taxon>
        <taxon>Bacilli</taxon>
        <taxon>Bacillales</taxon>
        <taxon>Paenibacillaceae</taxon>
        <taxon>Paenibacillus</taxon>
    </lineage>
</organism>
<dbReference type="Gene3D" id="3.30.457.10">
    <property type="entry name" value="Copper amine oxidase-like, N-terminal domain"/>
    <property type="match status" value="1"/>
</dbReference>
<keyword evidence="6" id="KW-1185">Reference proteome</keyword>
<evidence type="ECO:0000256" key="3">
    <source>
        <dbReference type="SAM" id="SignalP"/>
    </source>
</evidence>
<dbReference type="RefSeq" id="WP_213516680.1">
    <property type="nucleotide sequence ID" value="NZ_BOSE01000005.1"/>
</dbReference>
<dbReference type="GO" id="GO:0016020">
    <property type="term" value="C:membrane"/>
    <property type="evidence" value="ECO:0007669"/>
    <property type="project" value="TreeGrafter"/>
</dbReference>
<dbReference type="Proteomes" id="UP000683139">
    <property type="component" value="Unassembled WGS sequence"/>
</dbReference>
<feature type="signal peptide" evidence="3">
    <location>
        <begin position="1"/>
        <end position="28"/>
    </location>
</feature>
<dbReference type="GO" id="GO:0046872">
    <property type="term" value="F:metal ion binding"/>
    <property type="evidence" value="ECO:0007669"/>
    <property type="project" value="UniProtKB-KW"/>
</dbReference>
<name>A0A919YQ77_9BACL</name>
<gene>
    <name evidence="5" type="ORF">J40TS1_30520</name>
</gene>
<dbReference type="PANTHER" id="PTHR10587:SF133">
    <property type="entry name" value="CHITIN DEACETYLASE 1-RELATED"/>
    <property type="match status" value="1"/>
</dbReference>
<dbReference type="Pfam" id="PF01522">
    <property type="entry name" value="Polysacc_deac_1"/>
    <property type="match status" value="1"/>
</dbReference>
<feature type="domain" description="NodB homology" evidence="4">
    <location>
        <begin position="168"/>
        <end position="351"/>
    </location>
</feature>
<accession>A0A919YQ77</accession>
<dbReference type="EMBL" id="BOSE01000005">
    <property type="protein sequence ID" value="GIP17410.1"/>
    <property type="molecule type" value="Genomic_DNA"/>
</dbReference>
<evidence type="ECO:0000256" key="1">
    <source>
        <dbReference type="ARBA" id="ARBA00022723"/>
    </source>
</evidence>
<keyword evidence="3" id="KW-0732">Signal</keyword>
<dbReference type="InterPro" id="IPR050248">
    <property type="entry name" value="Polysacc_deacetylase_ArnD"/>
</dbReference>
<dbReference type="SUPFAM" id="SSF88713">
    <property type="entry name" value="Glycoside hydrolase/deacetylase"/>
    <property type="match status" value="1"/>
</dbReference>
<dbReference type="Gene3D" id="3.20.20.370">
    <property type="entry name" value="Glycoside hydrolase/deacetylase"/>
    <property type="match status" value="1"/>
</dbReference>
<dbReference type="GO" id="GO:0005975">
    <property type="term" value="P:carbohydrate metabolic process"/>
    <property type="evidence" value="ECO:0007669"/>
    <property type="project" value="InterPro"/>
</dbReference>
<sequence>MKRTVWQRACLVVIVLCLLTLPSTIAYADDTSFSKADIYIDDKPLNTPYTLRNEHLMVPFLFLKNTGLKVDWDKRNRAAMFSYGNLLIALPEGKPYFEAYDKRTNSWKKHPLAAPAEELDGVTFVPLLEVAQIFGMKFSYDAKQTRTSITTNIKPAAPPILKGNTERKLVALTFDDGPDEQYTPIILDILKEKKVPATFFVLGKQVELLPDMTKRIVKEGHCIANHSWNHAKLPDVTSSELVEEIVSTQKEIRKTTGVLTNLFRPPYGALAKSDALLVQQMGMKNVLWSVDTLDWSGLSAEDILAIVRREITPGGIILQHNFHSKEQRLDGSVEALPIIIDELQEQGYQFVTIETMLGPEHPAR</sequence>
<evidence type="ECO:0000313" key="6">
    <source>
        <dbReference type="Proteomes" id="UP000683139"/>
    </source>
</evidence>